<evidence type="ECO:0000256" key="8">
    <source>
        <dbReference type="PROSITE-ProRule" id="PRU10060"/>
    </source>
</evidence>
<evidence type="ECO:0000259" key="11">
    <source>
        <dbReference type="Pfam" id="PF00759"/>
    </source>
</evidence>
<proteinExistence type="inferred from homology"/>
<evidence type="ECO:0000256" key="6">
    <source>
        <dbReference type="ARBA" id="ARBA00023295"/>
    </source>
</evidence>
<evidence type="ECO:0000256" key="4">
    <source>
        <dbReference type="ARBA" id="ARBA00023001"/>
    </source>
</evidence>
<feature type="transmembrane region" description="Helical" evidence="10">
    <location>
        <begin position="549"/>
        <end position="570"/>
    </location>
</feature>
<evidence type="ECO:0000313" key="13">
    <source>
        <dbReference type="Proteomes" id="UP000217199"/>
    </source>
</evidence>
<evidence type="ECO:0000256" key="9">
    <source>
        <dbReference type="RuleBase" id="RU361166"/>
    </source>
</evidence>
<comment type="similarity">
    <text evidence="2 8 9">Belongs to the glycosyl hydrolase 9 (cellulase E) family.</text>
</comment>
<sequence length="594" mass="64261">MSKLLSILSYFLSLYFLALDVVVLAQLSLPSPQFVPPTASESSQPSNTTSIPNPQWSNLLGNLIYFYDVQRSGKLPSSNRVSWRNDSALDDGQDVGLDLSGGYYDAGDYIKATFPLSFALMSVCWGAIEYGKGYDLTNQTAYLDSILRWGLDWIIKAHPSNNTLYVLIGDVDIDNAYWGGDQNIPSPRPSFQINDTSPGTDAAAGASAAFSACSALYSGQTFNSSFSTPASLQNDTYAALLHTHAEALYTFATSASGGKMLYQDSVPAVASAYASSGYGDELTMAALLLSFTTNSSDLFDQAEGFYGEYKLSGQDDTYNWDYKTPALAVLFAKLSAARPELGGSLSQWQTEAERYFDNIIDGESSGTFTDGGLIFYDDTASLNPAMNLALLLNLYSPLASSPDKSWKYTDFADKQLNYALGKNPMSCPYIVGVSENSPQNPHSGLTSGDKDITNPGPEEYVLYGAVVGGPDSQDRYFDIRSDWPETEPALDINSPLLTLAALHAMNDSLDPFYTGLEPGAYNAVKPSGTPCDEAFPCSHTHSLSRGGKIAVAVVVTIVGLIILGGLLFWFRLYRKNRRFQATRGVGEKTTVLGE</sequence>
<gene>
    <name evidence="12" type="ORF">PNOK_0343000</name>
</gene>
<dbReference type="GO" id="GO:0008810">
    <property type="term" value="F:cellulase activity"/>
    <property type="evidence" value="ECO:0007669"/>
    <property type="project" value="UniProtKB-EC"/>
</dbReference>
<protein>
    <recommendedName>
        <fullName evidence="9">Endoglucanase</fullName>
        <ecNumber evidence="9">3.2.1.4</ecNumber>
    </recommendedName>
</protein>
<keyword evidence="4 9" id="KW-0136">Cellulose degradation</keyword>
<keyword evidence="7 8" id="KW-0624">Polysaccharide degradation</keyword>
<evidence type="ECO:0000256" key="3">
    <source>
        <dbReference type="ARBA" id="ARBA00022801"/>
    </source>
</evidence>
<reference evidence="12 13" key="1">
    <citation type="journal article" date="2017" name="Mol. Ecol.">
        <title>Comparative and population genomic landscape of Phellinus noxius: A hypervariable fungus causing root rot in trees.</title>
        <authorList>
            <person name="Chung C.L."/>
            <person name="Lee T.J."/>
            <person name="Akiba M."/>
            <person name="Lee H.H."/>
            <person name="Kuo T.H."/>
            <person name="Liu D."/>
            <person name="Ke H.M."/>
            <person name="Yokoi T."/>
            <person name="Roa M.B."/>
            <person name="Lu M.J."/>
            <person name="Chang Y.Y."/>
            <person name="Ann P.J."/>
            <person name="Tsai J.N."/>
            <person name="Chen C.Y."/>
            <person name="Tzean S.S."/>
            <person name="Ota Y."/>
            <person name="Hattori T."/>
            <person name="Sahashi N."/>
            <person name="Liou R.F."/>
            <person name="Kikuchi T."/>
            <person name="Tsai I.J."/>
        </authorList>
    </citation>
    <scope>NUCLEOTIDE SEQUENCE [LARGE SCALE GENOMIC DNA]</scope>
    <source>
        <strain evidence="12 13">FFPRI411160</strain>
    </source>
</reference>
<accession>A0A286UMH4</accession>
<keyword evidence="5 8" id="KW-0119">Carbohydrate metabolism</keyword>
<feature type="active site" evidence="8">
    <location>
        <position position="487"/>
    </location>
</feature>
<dbReference type="STRING" id="2282107.A0A286UMH4"/>
<feature type="active site" evidence="8">
    <location>
        <position position="478"/>
    </location>
</feature>
<dbReference type="SUPFAM" id="SSF48208">
    <property type="entry name" value="Six-hairpin glycosidases"/>
    <property type="match status" value="1"/>
</dbReference>
<comment type="catalytic activity">
    <reaction evidence="1 9">
        <text>Endohydrolysis of (1-&gt;4)-beta-D-glucosidic linkages in cellulose, lichenin and cereal beta-D-glucans.</text>
        <dbReference type="EC" id="3.2.1.4"/>
    </reaction>
</comment>
<dbReference type="InterPro" id="IPR001701">
    <property type="entry name" value="Glyco_hydro_9"/>
</dbReference>
<organism evidence="12 13">
    <name type="scientific">Pyrrhoderma noxium</name>
    <dbReference type="NCBI Taxonomy" id="2282107"/>
    <lineage>
        <taxon>Eukaryota</taxon>
        <taxon>Fungi</taxon>
        <taxon>Dikarya</taxon>
        <taxon>Basidiomycota</taxon>
        <taxon>Agaricomycotina</taxon>
        <taxon>Agaricomycetes</taxon>
        <taxon>Hymenochaetales</taxon>
        <taxon>Hymenochaetaceae</taxon>
        <taxon>Pyrrhoderma</taxon>
    </lineage>
</organism>
<dbReference type="PANTHER" id="PTHR22298">
    <property type="entry name" value="ENDO-1,4-BETA-GLUCANASE"/>
    <property type="match status" value="1"/>
</dbReference>
<evidence type="ECO:0000256" key="2">
    <source>
        <dbReference type="ARBA" id="ARBA00007072"/>
    </source>
</evidence>
<dbReference type="AlphaFoldDB" id="A0A286UMH4"/>
<name>A0A286UMH4_9AGAM</name>
<evidence type="ECO:0000313" key="12">
    <source>
        <dbReference type="EMBL" id="PAV20803.1"/>
    </source>
</evidence>
<feature type="domain" description="Glycoside hydrolase family 9" evidence="11">
    <location>
        <begin position="57"/>
        <end position="499"/>
    </location>
</feature>
<evidence type="ECO:0000256" key="1">
    <source>
        <dbReference type="ARBA" id="ARBA00000966"/>
    </source>
</evidence>
<keyword evidence="13" id="KW-1185">Reference proteome</keyword>
<keyword evidence="10" id="KW-0812">Transmembrane</keyword>
<keyword evidence="3 8" id="KW-0378">Hydrolase</keyword>
<dbReference type="EC" id="3.2.1.4" evidence="9"/>
<evidence type="ECO:0000256" key="7">
    <source>
        <dbReference type="ARBA" id="ARBA00023326"/>
    </source>
</evidence>
<feature type="signal peptide" evidence="9">
    <location>
        <begin position="1"/>
        <end position="25"/>
    </location>
</feature>
<keyword evidence="6 8" id="KW-0326">Glycosidase</keyword>
<dbReference type="Proteomes" id="UP000217199">
    <property type="component" value="Unassembled WGS sequence"/>
</dbReference>
<dbReference type="InterPro" id="IPR033126">
    <property type="entry name" value="Glyco_hydro_9_Asp/Glu_AS"/>
</dbReference>
<keyword evidence="10" id="KW-1133">Transmembrane helix</keyword>
<dbReference type="Pfam" id="PF00759">
    <property type="entry name" value="Glyco_hydro_9"/>
    <property type="match status" value="1"/>
</dbReference>
<dbReference type="GO" id="GO:0030245">
    <property type="term" value="P:cellulose catabolic process"/>
    <property type="evidence" value="ECO:0007669"/>
    <property type="project" value="UniProtKB-KW"/>
</dbReference>
<dbReference type="InterPro" id="IPR008928">
    <property type="entry name" value="6-hairpin_glycosidase_sf"/>
</dbReference>
<dbReference type="InParanoid" id="A0A286UMH4"/>
<comment type="caution">
    <text evidence="12">The sequence shown here is derived from an EMBL/GenBank/DDBJ whole genome shotgun (WGS) entry which is preliminary data.</text>
</comment>
<dbReference type="InterPro" id="IPR012341">
    <property type="entry name" value="6hp_glycosidase-like_sf"/>
</dbReference>
<dbReference type="Gene3D" id="1.50.10.10">
    <property type="match status" value="1"/>
</dbReference>
<dbReference type="PROSITE" id="PS00698">
    <property type="entry name" value="GH9_3"/>
    <property type="match status" value="1"/>
</dbReference>
<evidence type="ECO:0000256" key="5">
    <source>
        <dbReference type="ARBA" id="ARBA00023277"/>
    </source>
</evidence>
<keyword evidence="10" id="KW-0472">Membrane</keyword>
<evidence type="ECO:0000256" key="10">
    <source>
        <dbReference type="SAM" id="Phobius"/>
    </source>
</evidence>
<dbReference type="EMBL" id="NBII01000003">
    <property type="protein sequence ID" value="PAV20803.1"/>
    <property type="molecule type" value="Genomic_DNA"/>
</dbReference>
<dbReference type="OrthoDB" id="10257085at2759"/>
<feature type="chain" id="PRO_5013423515" description="Endoglucanase" evidence="9">
    <location>
        <begin position="26"/>
        <end position="594"/>
    </location>
</feature>
<keyword evidence="9" id="KW-0732">Signal</keyword>